<evidence type="ECO:0000256" key="3">
    <source>
        <dbReference type="ARBA" id="ARBA00019612"/>
    </source>
</evidence>
<organism evidence="10">
    <name type="scientific">Blastobotrys adeninivorans</name>
    <name type="common">Yeast</name>
    <name type="synonym">Arxula adeninivorans</name>
    <dbReference type="NCBI Taxonomy" id="409370"/>
    <lineage>
        <taxon>Eukaryota</taxon>
        <taxon>Fungi</taxon>
        <taxon>Dikarya</taxon>
        <taxon>Ascomycota</taxon>
        <taxon>Saccharomycotina</taxon>
        <taxon>Dipodascomycetes</taxon>
        <taxon>Dipodascales</taxon>
        <taxon>Trichomonascaceae</taxon>
        <taxon>Blastobotrys</taxon>
    </lineage>
</organism>
<sequence>MHQQLSLHGSVQDGEIKITLHTLAALAGMHPSSVFDHCLVWTPRNPFTPVLAAGQVNQIEQYRITSTSSLLKGNETLPIELYGDGTAEALATRDWEVGLSEIPEAGKRKVTSRSMFSSKVVEGNILDFLNNLGYTFSYEYFIRGYRFVMGDVVVTLFRTYIPGEKEDEDMKEVDATGAATQDESKDNSDKIQLLDPSGQWTVRAEINVKQLVDVDAIANATSQLERIQFDLLGLFELSMPDRASLDTRVKAR</sequence>
<dbReference type="GO" id="GO:0070847">
    <property type="term" value="C:core mediator complex"/>
    <property type="evidence" value="ECO:0007669"/>
    <property type="project" value="TreeGrafter"/>
</dbReference>
<dbReference type="PANTHER" id="PTHR13321:SF2">
    <property type="entry name" value="MEDIATOR OF RNA POLYMERASE II TRANSCRIPTION SUBUNIT 18"/>
    <property type="match status" value="1"/>
</dbReference>
<name>A0A060T6W8_BLAAD</name>
<dbReference type="Pfam" id="PF09637">
    <property type="entry name" value="Med18"/>
    <property type="match status" value="1"/>
</dbReference>
<dbReference type="GO" id="GO:0006357">
    <property type="term" value="P:regulation of transcription by RNA polymerase II"/>
    <property type="evidence" value="ECO:0007669"/>
    <property type="project" value="InterPro"/>
</dbReference>
<dbReference type="InterPro" id="IPR019095">
    <property type="entry name" value="Mediator_Med18"/>
</dbReference>
<gene>
    <name evidence="8" type="primary">MED18</name>
    <name evidence="10" type="ORF">GNLVRS02_ARAD1C16940g</name>
</gene>
<evidence type="ECO:0000256" key="6">
    <source>
        <dbReference type="ARBA" id="ARBA00023242"/>
    </source>
</evidence>
<dbReference type="AlphaFoldDB" id="A0A060T6W8"/>
<dbReference type="PANTHER" id="PTHR13321">
    <property type="entry name" value="MEDIATOR OF RNA POLYMERASE II TRANSCRIPTION, SUBUNIT 18"/>
    <property type="match status" value="1"/>
</dbReference>
<feature type="region of interest" description="Disordered" evidence="9">
    <location>
        <begin position="168"/>
        <end position="190"/>
    </location>
</feature>
<reference evidence="10" key="1">
    <citation type="submission" date="2014-02" db="EMBL/GenBank/DDBJ databases">
        <authorList>
            <person name="Genoscope - CEA"/>
        </authorList>
    </citation>
    <scope>NUCLEOTIDE SEQUENCE</scope>
    <source>
        <strain evidence="10">LS3</strain>
    </source>
</reference>
<proteinExistence type="inferred from homology"/>
<comment type="subcellular location">
    <subcellularLocation>
        <location evidence="1 8">Nucleus</location>
    </subcellularLocation>
</comment>
<dbReference type="EMBL" id="HG937693">
    <property type="protein sequence ID" value="CDP34632.1"/>
    <property type="molecule type" value="Genomic_DNA"/>
</dbReference>
<evidence type="ECO:0000256" key="8">
    <source>
        <dbReference type="RuleBase" id="RU364150"/>
    </source>
</evidence>
<comment type="subunit">
    <text evidence="8">Component of the Mediator complex.</text>
</comment>
<evidence type="ECO:0000256" key="7">
    <source>
        <dbReference type="ARBA" id="ARBA00032012"/>
    </source>
</evidence>
<comment type="function">
    <text evidence="8">Component of the Mediator complex, a coactivator involved in the regulated transcription of nearly all RNA polymerase II-dependent genes. Mediator functions as a bridge to convey information from gene-specific regulatory proteins to the basal RNA polymerase II transcription machinery. Mediator is recruited to promoters by direct interactions with regulatory proteins and serves as a scaffold for the assembly of a functional preinitiation complex with RNA polymerase II and the general transcription factors.</text>
</comment>
<dbReference type="Gene3D" id="2.40.320.10">
    <property type="entry name" value="Hypothetical Protein Pfu-838710-001"/>
    <property type="match status" value="1"/>
</dbReference>
<dbReference type="PhylomeDB" id="A0A060T6W8"/>
<reference evidence="10" key="2">
    <citation type="submission" date="2014-06" db="EMBL/GenBank/DDBJ databases">
        <title>The complete genome of Blastobotrys (Arxula) adeninivorans LS3 - a yeast of biotechnological interest.</title>
        <authorList>
            <person name="Kunze G."/>
            <person name="Gaillardin C."/>
            <person name="Czernicka M."/>
            <person name="Durrens P."/>
            <person name="Martin T."/>
            <person name="Boer E."/>
            <person name="Gabaldon T."/>
            <person name="Cruz J."/>
            <person name="Talla E."/>
            <person name="Marck C."/>
            <person name="Goffeau A."/>
            <person name="Barbe V."/>
            <person name="Baret P."/>
            <person name="Baronian K."/>
            <person name="Beier S."/>
            <person name="Bleykasten C."/>
            <person name="Bode R."/>
            <person name="Casaregola S."/>
            <person name="Despons L."/>
            <person name="Fairhead C."/>
            <person name="Giersberg M."/>
            <person name="Gierski P."/>
            <person name="Hahnel U."/>
            <person name="Hartmann A."/>
            <person name="Jankowska D."/>
            <person name="Jubin C."/>
            <person name="Jung P."/>
            <person name="Lafontaine I."/>
            <person name="Leh-Louis V."/>
            <person name="Lemaire M."/>
            <person name="Marcet-Houben M."/>
            <person name="Mascher M."/>
            <person name="Morel G."/>
            <person name="Richard G.-F."/>
            <person name="Riechen J."/>
            <person name="Sacerdot C."/>
            <person name="Sarkar A."/>
            <person name="Savel G."/>
            <person name="Schacherer J."/>
            <person name="Sherman D."/>
            <person name="Straub M.-L."/>
            <person name="Stein N."/>
            <person name="Thierry A."/>
            <person name="Trautwein-Schult A."/>
            <person name="Westhof E."/>
            <person name="Worch S."/>
            <person name="Dujon B."/>
            <person name="Souciet J.-L."/>
            <person name="Wincker P."/>
            <person name="Scholz U."/>
            <person name="Neuveglise N."/>
        </authorList>
    </citation>
    <scope>NUCLEOTIDE SEQUENCE</scope>
    <source>
        <strain evidence="10">LS3</strain>
    </source>
</reference>
<comment type="similarity">
    <text evidence="2 8">Belongs to the Mediator complex subunit 18 family.</text>
</comment>
<dbReference type="GO" id="GO:0003712">
    <property type="term" value="F:transcription coregulator activity"/>
    <property type="evidence" value="ECO:0007669"/>
    <property type="project" value="InterPro"/>
</dbReference>
<keyword evidence="5 8" id="KW-0804">Transcription</keyword>
<evidence type="ECO:0000313" key="10">
    <source>
        <dbReference type="EMBL" id="CDP34632.1"/>
    </source>
</evidence>
<evidence type="ECO:0000256" key="5">
    <source>
        <dbReference type="ARBA" id="ARBA00023163"/>
    </source>
</evidence>
<keyword evidence="6 8" id="KW-0539">Nucleus</keyword>
<keyword evidence="4 8" id="KW-0805">Transcription regulation</keyword>
<protein>
    <recommendedName>
        <fullName evidence="3 8">Mediator of RNA polymerase II transcription subunit 18</fullName>
    </recommendedName>
    <alternativeName>
        <fullName evidence="7 8">Mediator complex subunit 18</fullName>
    </alternativeName>
</protein>
<evidence type="ECO:0000256" key="2">
    <source>
        <dbReference type="ARBA" id="ARBA00009814"/>
    </source>
</evidence>
<dbReference type="GO" id="GO:0006369">
    <property type="term" value="P:termination of RNA polymerase II transcription"/>
    <property type="evidence" value="ECO:0007669"/>
    <property type="project" value="TreeGrafter"/>
</dbReference>
<accession>A0A060T6W8</accession>
<evidence type="ECO:0000256" key="1">
    <source>
        <dbReference type="ARBA" id="ARBA00004123"/>
    </source>
</evidence>
<evidence type="ECO:0000256" key="9">
    <source>
        <dbReference type="SAM" id="MobiDB-lite"/>
    </source>
</evidence>
<keyword evidence="8" id="KW-0010">Activator</keyword>
<evidence type="ECO:0000256" key="4">
    <source>
        <dbReference type="ARBA" id="ARBA00023015"/>
    </source>
</evidence>
<dbReference type="GO" id="GO:0016592">
    <property type="term" value="C:mediator complex"/>
    <property type="evidence" value="ECO:0007669"/>
    <property type="project" value="InterPro"/>
</dbReference>